<keyword evidence="1 4" id="KW-0238">DNA-binding</keyword>
<dbReference type="InterPro" id="IPR050460">
    <property type="entry name" value="Distal-less_Homeobox_TF"/>
</dbReference>
<feature type="region of interest" description="Disordered" evidence="6">
    <location>
        <begin position="1"/>
        <end position="22"/>
    </location>
</feature>
<keyword evidence="2 4" id="KW-0371">Homeobox</keyword>
<dbReference type="SUPFAM" id="SSF46689">
    <property type="entry name" value="Homeodomain-like"/>
    <property type="match status" value="1"/>
</dbReference>
<dbReference type="Proteomes" id="UP000549394">
    <property type="component" value="Unassembled WGS sequence"/>
</dbReference>
<protein>
    <submittedName>
        <fullName evidence="8">DgyrCDS11081</fullName>
    </submittedName>
</protein>
<gene>
    <name evidence="8" type="ORF">DGYR_LOCUS10454</name>
</gene>
<keyword evidence="3 4" id="KW-0539">Nucleus</keyword>
<dbReference type="AlphaFoldDB" id="A0A7I8W3L3"/>
<dbReference type="PROSITE" id="PS50071">
    <property type="entry name" value="HOMEOBOX_2"/>
    <property type="match status" value="1"/>
</dbReference>
<dbReference type="EMBL" id="CAJFCJ010000018">
    <property type="protein sequence ID" value="CAD5122671.1"/>
    <property type="molecule type" value="Genomic_DNA"/>
</dbReference>
<comment type="subcellular location">
    <subcellularLocation>
        <location evidence="4 5">Nucleus</location>
    </subcellularLocation>
</comment>
<evidence type="ECO:0000256" key="1">
    <source>
        <dbReference type="ARBA" id="ARBA00023125"/>
    </source>
</evidence>
<accession>A0A7I8W3L3</accession>
<dbReference type="PROSITE" id="PS00027">
    <property type="entry name" value="HOMEOBOX_1"/>
    <property type="match status" value="1"/>
</dbReference>
<dbReference type="InterPro" id="IPR009057">
    <property type="entry name" value="Homeodomain-like_sf"/>
</dbReference>
<evidence type="ECO:0000256" key="5">
    <source>
        <dbReference type="RuleBase" id="RU000682"/>
    </source>
</evidence>
<evidence type="ECO:0000313" key="8">
    <source>
        <dbReference type="EMBL" id="CAD5122671.1"/>
    </source>
</evidence>
<dbReference type="GO" id="GO:0005634">
    <property type="term" value="C:nucleus"/>
    <property type="evidence" value="ECO:0007669"/>
    <property type="project" value="UniProtKB-SubCell"/>
</dbReference>
<dbReference type="InterPro" id="IPR000047">
    <property type="entry name" value="HTH_motif"/>
</dbReference>
<dbReference type="InterPro" id="IPR001356">
    <property type="entry name" value="HD"/>
</dbReference>
<dbReference type="Gene3D" id="1.10.10.60">
    <property type="entry name" value="Homeodomain-like"/>
    <property type="match status" value="1"/>
</dbReference>
<dbReference type="FunFam" id="1.10.10.60:FF:000707">
    <property type="entry name" value="Dlx"/>
    <property type="match status" value="1"/>
</dbReference>
<dbReference type="SMART" id="SM00389">
    <property type="entry name" value="HOX"/>
    <property type="match status" value="1"/>
</dbReference>
<evidence type="ECO:0000256" key="2">
    <source>
        <dbReference type="ARBA" id="ARBA00023155"/>
    </source>
</evidence>
<keyword evidence="9" id="KW-1185">Reference proteome</keyword>
<dbReference type="CDD" id="cd00086">
    <property type="entry name" value="homeodomain"/>
    <property type="match status" value="1"/>
</dbReference>
<dbReference type="PANTHER" id="PTHR24327:SF81">
    <property type="entry name" value="HOMEOTIC PROTEIN DISTAL-LESS-RELATED"/>
    <property type="match status" value="1"/>
</dbReference>
<comment type="caution">
    <text evidence="8">The sequence shown here is derived from an EMBL/GenBank/DDBJ whole genome shotgun (WGS) entry which is preliminary data.</text>
</comment>
<organism evidence="8 9">
    <name type="scientific">Dimorphilus gyrociliatus</name>
    <dbReference type="NCBI Taxonomy" id="2664684"/>
    <lineage>
        <taxon>Eukaryota</taxon>
        <taxon>Metazoa</taxon>
        <taxon>Spiralia</taxon>
        <taxon>Lophotrochozoa</taxon>
        <taxon>Annelida</taxon>
        <taxon>Polychaeta</taxon>
        <taxon>Polychaeta incertae sedis</taxon>
        <taxon>Dinophilidae</taxon>
        <taxon>Dimorphilus</taxon>
    </lineage>
</organism>
<dbReference type="InterPro" id="IPR017970">
    <property type="entry name" value="Homeobox_CS"/>
</dbReference>
<dbReference type="GO" id="GO:0000981">
    <property type="term" value="F:DNA-binding transcription factor activity, RNA polymerase II-specific"/>
    <property type="evidence" value="ECO:0007669"/>
    <property type="project" value="InterPro"/>
</dbReference>
<dbReference type="InterPro" id="IPR020479">
    <property type="entry name" value="HD_metazoa"/>
</dbReference>
<evidence type="ECO:0000256" key="4">
    <source>
        <dbReference type="PROSITE-ProRule" id="PRU00108"/>
    </source>
</evidence>
<feature type="domain" description="Homeobox" evidence="7">
    <location>
        <begin position="119"/>
        <end position="179"/>
    </location>
</feature>
<evidence type="ECO:0000256" key="3">
    <source>
        <dbReference type="ARBA" id="ARBA00023242"/>
    </source>
</evidence>
<dbReference type="GO" id="GO:0000978">
    <property type="term" value="F:RNA polymerase II cis-regulatory region sequence-specific DNA binding"/>
    <property type="evidence" value="ECO:0007669"/>
    <property type="project" value="TreeGrafter"/>
</dbReference>
<feature type="DNA-binding region" description="Homeobox" evidence="4">
    <location>
        <begin position="121"/>
        <end position="180"/>
    </location>
</feature>
<feature type="region of interest" description="Disordered" evidence="6">
    <location>
        <begin position="179"/>
        <end position="239"/>
    </location>
</feature>
<dbReference type="PRINTS" id="PR00031">
    <property type="entry name" value="HTHREPRESSR"/>
</dbReference>
<dbReference type="OrthoDB" id="6159439at2759"/>
<feature type="compositionally biased region" description="Polar residues" evidence="6">
    <location>
        <begin position="182"/>
        <end position="201"/>
    </location>
</feature>
<feature type="compositionally biased region" description="Polar residues" evidence="6">
    <location>
        <begin position="219"/>
        <end position="239"/>
    </location>
</feature>
<dbReference type="PANTHER" id="PTHR24327">
    <property type="entry name" value="HOMEOBOX PROTEIN"/>
    <property type="match status" value="1"/>
</dbReference>
<dbReference type="Pfam" id="PF00046">
    <property type="entry name" value="Homeodomain"/>
    <property type="match status" value="1"/>
</dbReference>
<evidence type="ECO:0000259" key="7">
    <source>
        <dbReference type="PROSITE" id="PS50071"/>
    </source>
</evidence>
<sequence length="323" mass="35667">MASSSSSNDPGLEQHQIDSKNTFVDMQTQQSLPYPTFMRPSPFASGPVQQDSFSSVQRALGYNPYGGPHMGTMSSMAPPHSAYSPVTAGHFGMHGHYQTSPPRDEVENGEKMRLNGKGKKMRKPRTIYSSLQLQQLNRRFQRTQYLALPERAELAASLGLTQTQVKIWFQNRRSKFKKIMKQGQSNGQAPPQQSPTGQTHCADNDDANGVGLADPSPQPSSCTPPESSHTPVNQQQHITHQNIKCEPATCQSGMNSMMPSPHHPDTPPMQPQPWANVNLMHHDMSQQCGSNMSISPHHMNVSNANAYSQYQWGYAPPSGVMTN</sequence>
<dbReference type="GO" id="GO:0030154">
    <property type="term" value="P:cell differentiation"/>
    <property type="evidence" value="ECO:0007669"/>
    <property type="project" value="TreeGrafter"/>
</dbReference>
<evidence type="ECO:0000313" key="9">
    <source>
        <dbReference type="Proteomes" id="UP000549394"/>
    </source>
</evidence>
<name>A0A7I8W3L3_9ANNE</name>
<proteinExistence type="predicted"/>
<dbReference type="PRINTS" id="PR00024">
    <property type="entry name" value="HOMEOBOX"/>
</dbReference>
<reference evidence="8 9" key="1">
    <citation type="submission" date="2020-08" db="EMBL/GenBank/DDBJ databases">
        <authorList>
            <person name="Hejnol A."/>
        </authorList>
    </citation>
    <scope>NUCLEOTIDE SEQUENCE [LARGE SCALE GENOMIC DNA]</scope>
</reference>
<evidence type="ECO:0000256" key="6">
    <source>
        <dbReference type="SAM" id="MobiDB-lite"/>
    </source>
</evidence>